<protein>
    <submittedName>
        <fullName evidence="2">Uncharacterized protein</fullName>
    </submittedName>
</protein>
<feature type="region of interest" description="Disordered" evidence="1">
    <location>
        <begin position="246"/>
        <end position="307"/>
    </location>
</feature>
<sequence length="307" mass="30808">MAPASTARRPRSALGVAGPHAPALQQPSGAPAAAGPSSSSRRLPAAPGAPAACAPASASGPRLGGAMSLDVSACEALRGLFRPRLDSDELVYLRQRTLDLDEALLQASQHGEAGLLESYGGLFAGCSPAGGSRLPPDGGLGDTPEDRGGADGLGAADQSPQHKRRATPASVQAAARCSQGGSPLSKAAPGRHEAGVDASAPGENCGALRGPRRMVSQLQQEQMLLAAQQLAEQQRQAQLAAWAADAGAEAGADAPGSGIEAAHGAGGRVGRRRGPGEGEARMVEEDKEDGWSPPGSGLHNTGRVLFT</sequence>
<feature type="compositionally biased region" description="Low complexity" evidence="1">
    <location>
        <begin position="21"/>
        <end position="60"/>
    </location>
</feature>
<evidence type="ECO:0000313" key="3">
    <source>
        <dbReference type="Proteomes" id="UP000054498"/>
    </source>
</evidence>
<gene>
    <name evidence="2" type="ORF">MNEG_3521</name>
</gene>
<feature type="region of interest" description="Disordered" evidence="1">
    <location>
        <begin position="130"/>
        <end position="209"/>
    </location>
</feature>
<feature type="compositionally biased region" description="Basic and acidic residues" evidence="1">
    <location>
        <begin position="274"/>
        <end position="284"/>
    </location>
</feature>
<keyword evidence="3" id="KW-1185">Reference proteome</keyword>
<reference evidence="2 3" key="1">
    <citation type="journal article" date="2013" name="BMC Genomics">
        <title>Reconstruction of the lipid metabolism for the microalga Monoraphidium neglectum from its genome sequence reveals characteristics suitable for biofuel production.</title>
        <authorList>
            <person name="Bogen C."/>
            <person name="Al-Dilaimi A."/>
            <person name="Albersmeier A."/>
            <person name="Wichmann J."/>
            <person name="Grundmann M."/>
            <person name="Rupp O."/>
            <person name="Lauersen K.J."/>
            <person name="Blifernez-Klassen O."/>
            <person name="Kalinowski J."/>
            <person name="Goesmann A."/>
            <person name="Mussgnug J.H."/>
            <person name="Kruse O."/>
        </authorList>
    </citation>
    <scope>NUCLEOTIDE SEQUENCE [LARGE SCALE GENOMIC DNA]</scope>
    <source>
        <strain evidence="2 3">SAG 48.87</strain>
    </source>
</reference>
<evidence type="ECO:0000256" key="1">
    <source>
        <dbReference type="SAM" id="MobiDB-lite"/>
    </source>
</evidence>
<evidence type="ECO:0000313" key="2">
    <source>
        <dbReference type="EMBL" id="KIZ04433.1"/>
    </source>
</evidence>
<dbReference type="RefSeq" id="XP_013903452.1">
    <property type="nucleotide sequence ID" value="XM_014047998.1"/>
</dbReference>
<name>A0A0D2K1E5_9CHLO</name>
<feature type="region of interest" description="Disordered" evidence="1">
    <location>
        <begin position="1"/>
        <end position="60"/>
    </location>
</feature>
<proteinExistence type="predicted"/>
<dbReference type="KEGG" id="mng:MNEG_3521"/>
<accession>A0A0D2K1E5</accession>
<dbReference type="EMBL" id="KK100665">
    <property type="protein sequence ID" value="KIZ04433.1"/>
    <property type="molecule type" value="Genomic_DNA"/>
</dbReference>
<dbReference type="Proteomes" id="UP000054498">
    <property type="component" value="Unassembled WGS sequence"/>
</dbReference>
<organism evidence="2 3">
    <name type="scientific">Monoraphidium neglectum</name>
    <dbReference type="NCBI Taxonomy" id="145388"/>
    <lineage>
        <taxon>Eukaryota</taxon>
        <taxon>Viridiplantae</taxon>
        <taxon>Chlorophyta</taxon>
        <taxon>core chlorophytes</taxon>
        <taxon>Chlorophyceae</taxon>
        <taxon>CS clade</taxon>
        <taxon>Sphaeropleales</taxon>
        <taxon>Selenastraceae</taxon>
        <taxon>Monoraphidium</taxon>
    </lineage>
</organism>
<dbReference type="GeneID" id="25736399"/>
<dbReference type="AlphaFoldDB" id="A0A0D2K1E5"/>